<name>A0ABR7M7J4_9BACT</name>
<comment type="caution">
    <text evidence="2">The sequence shown here is derived from an EMBL/GenBank/DDBJ whole genome shotgun (WGS) entry which is preliminary data.</text>
</comment>
<gene>
    <name evidence="2" type="ORF">BC349_08045</name>
</gene>
<dbReference type="InterPro" id="IPR007372">
    <property type="entry name" value="Lipid/polyisoprenoid-bd_YceI"/>
</dbReference>
<dbReference type="Proteomes" id="UP000765802">
    <property type="component" value="Unassembled WGS sequence"/>
</dbReference>
<reference evidence="2 3" key="1">
    <citation type="submission" date="2016-07" db="EMBL/GenBank/DDBJ databases">
        <title>Genome analysis of Flavihumibacter stibioxidans YS-17.</title>
        <authorList>
            <person name="Shi K."/>
            <person name="Han Y."/>
            <person name="Wang G."/>
        </authorList>
    </citation>
    <scope>NUCLEOTIDE SEQUENCE [LARGE SCALE GENOMIC DNA]</scope>
    <source>
        <strain evidence="2 3">YS-17</strain>
    </source>
</reference>
<dbReference type="Gene3D" id="2.40.128.110">
    <property type="entry name" value="Lipid/polyisoprenoid-binding, YceI-like"/>
    <property type="match status" value="1"/>
</dbReference>
<dbReference type="PANTHER" id="PTHR34406:SF1">
    <property type="entry name" value="PROTEIN YCEI"/>
    <property type="match status" value="1"/>
</dbReference>
<evidence type="ECO:0000259" key="1">
    <source>
        <dbReference type="Pfam" id="PF04264"/>
    </source>
</evidence>
<dbReference type="InterPro" id="IPR036761">
    <property type="entry name" value="TTHA0802/YceI-like_sf"/>
</dbReference>
<evidence type="ECO:0000313" key="2">
    <source>
        <dbReference type="EMBL" id="MBC6490978.1"/>
    </source>
</evidence>
<proteinExistence type="predicted"/>
<dbReference type="PANTHER" id="PTHR34406">
    <property type="entry name" value="PROTEIN YCEI"/>
    <property type="match status" value="1"/>
</dbReference>
<evidence type="ECO:0000313" key="3">
    <source>
        <dbReference type="Proteomes" id="UP000765802"/>
    </source>
</evidence>
<dbReference type="EMBL" id="MBUA01000012">
    <property type="protein sequence ID" value="MBC6490978.1"/>
    <property type="molecule type" value="Genomic_DNA"/>
</dbReference>
<dbReference type="RefSeq" id="WP_187256317.1">
    <property type="nucleotide sequence ID" value="NZ_JBHULF010000014.1"/>
</dbReference>
<keyword evidence="3" id="KW-1185">Reference proteome</keyword>
<dbReference type="SUPFAM" id="SSF101874">
    <property type="entry name" value="YceI-like"/>
    <property type="match status" value="1"/>
</dbReference>
<feature type="domain" description="Lipid/polyisoprenoid-binding YceI-like" evidence="1">
    <location>
        <begin position="45"/>
        <end position="172"/>
    </location>
</feature>
<accession>A0ABR7M7J4</accession>
<sequence length="181" mass="20366">MRILTILVFVLLHSTCPAQRWQTRTAQFSFHSSTKLEDITAANRQGFIDIDASAQTITAAVLMRGFEFRKALMQEHFNENYVESDRFPKANFKGNFTGNTVQWDKDGEYNTLVNGTLLLHGVSGHIQCPAKITVKNGSLSCTAEFTINPEDYHIKIPKTVMDNISKTIKVTIITGTLNRIQ</sequence>
<organism evidence="2 3">
    <name type="scientific">Flavihumibacter stibioxidans</name>
    <dbReference type="NCBI Taxonomy" id="1834163"/>
    <lineage>
        <taxon>Bacteria</taxon>
        <taxon>Pseudomonadati</taxon>
        <taxon>Bacteroidota</taxon>
        <taxon>Chitinophagia</taxon>
        <taxon>Chitinophagales</taxon>
        <taxon>Chitinophagaceae</taxon>
        <taxon>Flavihumibacter</taxon>
    </lineage>
</organism>
<protein>
    <recommendedName>
        <fullName evidence="1">Lipid/polyisoprenoid-binding YceI-like domain-containing protein</fullName>
    </recommendedName>
</protein>
<dbReference type="Pfam" id="PF04264">
    <property type="entry name" value="YceI"/>
    <property type="match status" value="1"/>
</dbReference>